<keyword evidence="3" id="KW-1185">Reference proteome</keyword>
<dbReference type="Gene3D" id="3.20.20.190">
    <property type="entry name" value="Phosphatidylinositol (PI) phosphodiesterase"/>
    <property type="match status" value="1"/>
</dbReference>
<dbReference type="PROSITE" id="PS51704">
    <property type="entry name" value="GP_PDE"/>
    <property type="match status" value="1"/>
</dbReference>
<name>A0ABQ1QX15_9ALTE</name>
<feature type="domain" description="GP-PDE" evidence="1">
    <location>
        <begin position="31"/>
        <end position="260"/>
    </location>
</feature>
<dbReference type="Pfam" id="PF03009">
    <property type="entry name" value="GDPD"/>
    <property type="match status" value="1"/>
</dbReference>
<protein>
    <submittedName>
        <fullName evidence="2">Glycerophosphoryl diester phosphodiesterase</fullName>
    </submittedName>
</protein>
<evidence type="ECO:0000313" key="2">
    <source>
        <dbReference type="EMBL" id="GGD50499.1"/>
    </source>
</evidence>
<gene>
    <name evidence="2" type="ORF">GCM10011357_03020</name>
</gene>
<proteinExistence type="predicted"/>
<evidence type="ECO:0000313" key="3">
    <source>
        <dbReference type="Proteomes" id="UP000614272"/>
    </source>
</evidence>
<dbReference type="SUPFAM" id="SSF51695">
    <property type="entry name" value="PLC-like phosphodiesterases"/>
    <property type="match status" value="1"/>
</dbReference>
<comment type="caution">
    <text evidence="2">The sequence shown here is derived from an EMBL/GenBank/DDBJ whole genome shotgun (WGS) entry which is preliminary data.</text>
</comment>
<dbReference type="InterPro" id="IPR017946">
    <property type="entry name" value="PLC-like_Pdiesterase_TIM-brl"/>
</dbReference>
<dbReference type="PANTHER" id="PTHR46211">
    <property type="entry name" value="GLYCEROPHOSPHORYL DIESTER PHOSPHODIESTERASE"/>
    <property type="match status" value="1"/>
</dbReference>
<evidence type="ECO:0000259" key="1">
    <source>
        <dbReference type="PROSITE" id="PS51704"/>
    </source>
</evidence>
<sequence>MADTTHYLNKLANYLWLMSPGCYKPANIEGTRLVAHRGAHGRTEAGVIVENTLPAFDLCLQNQIWGIELDIQLTLDGEPVIAHDADCGRLYGRPDLVIGETRFEQLRKAVPEIPHLDEIISRYGNKMHLMLEIKESWREKPLLVSRVQQSLNSLEPIRDYHLLSLEPDHLSGFTALPPAAFIDVALTNTKSIIKQNLQLGHGAVAGSFALLTPALVQELKAAGRRVGTGQVEHPLIANREAHRDIDWIFTDNILSLQKAIARQNK</sequence>
<accession>A0ABQ1QX15</accession>
<dbReference type="PANTHER" id="PTHR46211:SF1">
    <property type="entry name" value="GLYCEROPHOSPHODIESTER PHOSPHODIESTERASE, CYTOPLASMIC"/>
    <property type="match status" value="1"/>
</dbReference>
<organism evidence="2 3">
    <name type="scientific">Lacimicrobium alkaliphilum</name>
    <dbReference type="NCBI Taxonomy" id="1526571"/>
    <lineage>
        <taxon>Bacteria</taxon>
        <taxon>Pseudomonadati</taxon>
        <taxon>Pseudomonadota</taxon>
        <taxon>Gammaproteobacteria</taxon>
        <taxon>Alteromonadales</taxon>
        <taxon>Alteromonadaceae</taxon>
        <taxon>Lacimicrobium</taxon>
    </lineage>
</organism>
<dbReference type="InterPro" id="IPR030395">
    <property type="entry name" value="GP_PDE_dom"/>
</dbReference>
<dbReference type="RefSeq" id="WP_099034508.1">
    <property type="nucleotide sequence ID" value="NZ_BMGJ01000001.1"/>
</dbReference>
<reference evidence="3" key="1">
    <citation type="journal article" date="2019" name="Int. J. Syst. Evol. Microbiol.">
        <title>The Global Catalogue of Microorganisms (GCM) 10K type strain sequencing project: providing services to taxonomists for standard genome sequencing and annotation.</title>
        <authorList>
            <consortium name="The Broad Institute Genomics Platform"/>
            <consortium name="The Broad Institute Genome Sequencing Center for Infectious Disease"/>
            <person name="Wu L."/>
            <person name="Ma J."/>
        </authorList>
    </citation>
    <scope>NUCLEOTIDE SEQUENCE [LARGE SCALE GENOMIC DNA]</scope>
    <source>
        <strain evidence="3">CGMCC 1.12923</strain>
    </source>
</reference>
<dbReference type="CDD" id="cd08556">
    <property type="entry name" value="GDPD"/>
    <property type="match status" value="1"/>
</dbReference>
<dbReference type="Proteomes" id="UP000614272">
    <property type="component" value="Unassembled WGS sequence"/>
</dbReference>
<dbReference type="EMBL" id="BMGJ01000001">
    <property type="protein sequence ID" value="GGD50499.1"/>
    <property type="molecule type" value="Genomic_DNA"/>
</dbReference>